<dbReference type="InterPro" id="IPR018973">
    <property type="entry name" value="MZB"/>
</dbReference>
<proteinExistence type="predicted"/>
<dbReference type="RefSeq" id="WP_267533787.1">
    <property type="nucleotide sequence ID" value="NZ_JAPNKA010000001.1"/>
</dbReference>
<evidence type="ECO:0000259" key="1">
    <source>
        <dbReference type="Pfam" id="PF09369"/>
    </source>
</evidence>
<keyword evidence="3" id="KW-1185">Reference proteome</keyword>
<name>A0ABT3ZZR9_9BACT</name>
<dbReference type="NCBIfam" id="NF038324">
    <property type="entry name" value="DrmB_fam"/>
    <property type="match status" value="1"/>
</dbReference>
<dbReference type="InterPro" id="IPR047721">
    <property type="entry name" value="DrmB"/>
</dbReference>
<feature type="domain" description="MrfA-like Zn-binding" evidence="1">
    <location>
        <begin position="498"/>
        <end position="601"/>
    </location>
</feature>
<evidence type="ECO:0000313" key="3">
    <source>
        <dbReference type="Proteomes" id="UP001207654"/>
    </source>
</evidence>
<accession>A0ABT3ZZR9</accession>
<sequence>MSDYVRRAQLIAPSGVGAITVIKGGTSVICAGIDHWFERSDSVDPKEGVDASEFEVDEPRLRKLLGVEKLYTPPDYRRYQAGSENRNVGLKIHFLRFPRWHVCNDCGELVEVSMAARGTQYCAGRCRQERGRARRIFQVRFAAMCEGGHLQDFPWREWVHRDVSPTCHEKLRMTGGAGASLAAITVECACGRKRNLSETMDAETGEGGQTETALTRKLDASGALYLCTGQRPWLGAEAAEGCKRHLQGTLLNASNLYFASVASAIYLPPMAGATAPVELVDFLSSPVQASAITTLRSFDALNVLTLRKKWGKELARYSDEQISAALSSGDSREQAEAEDTDDPVMFRREEFEILSDPQDREQLRVKVVPVSQYTESLSGQPFSRFFSSVSLIDRLRETRALYGFTRVKPENGLSLQQQKAQLRRRQLPPSEEWLPAYTVYGEGIFLILNEAFLQEWERKGGAAHRRANRLGKAYEALADRGWGGQAQLSARSLLVHTLAHLLINQLTFECGYSSASLKERLYVSSDESARMAGLLIYTAAGDADGTMGGLVRMGKPGRLEAVIRRALEGADWCSADPVCMEMGEAGGQGPDSCNLAACHACGLVPETACEQFNRFLDRGVVVGVPSQRDIGFFRGA</sequence>
<organism evidence="2 3">
    <name type="scientific">Archangium lansingense</name>
    <dbReference type="NCBI Taxonomy" id="2995310"/>
    <lineage>
        <taxon>Bacteria</taxon>
        <taxon>Pseudomonadati</taxon>
        <taxon>Myxococcota</taxon>
        <taxon>Myxococcia</taxon>
        <taxon>Myxococcales</taxon>
        <taxon>Cystobacterineae</taxon>
        <taxon>Archangiaceae</taxon>
        <taxon>Archangium</taxon>
    </lineage>
</organism>
<comment type="caution">
    <text evidence="2">The sequence shown here is derived from an EMBL/GenBank/DDBJ whole genome shotgun (WGS) entry which is preliminary data.</text>
</comment>
<dbReference type="Pfam" id="PF09369">
    <property type="entry name" value="MZB"/>
    <property type="match status" value="1"/>
</dbReference>
<protein>
    <submittedName>
        <fullName evidence="2">DUF1998 domain-containing protein</fullName>
    </submittedName>
</protein>
<dbReference type="EMBL" id="JAPNKA010000001">
    <property type="protein sequence ID" value="MCY1074831.1"/>
    <property type="molecule type" value="Genomic_DNA"/>
</dbReference>
<reference evidence="2 3" key="1">
    <citation type="submission" date="2022-11" db="EMBL/GenBank/DDBJ databases">
        <title>Minimal conservation of predation-associated metabolite biosynthetic gene clusters underscores biosynthetic potential of Myxococcota including descriptions for ten novel species: Archangium lansinium sp. nov., Myxococcus landrumus sp. nov., Nannocystis bai.</title>
        <authorList>
            <person name="Ahearne A."/>
            <person name="Stevens C."/>
            <person name="Phillips K."/>
        </authorList>
    </citation>
    <scope>NUCLEOTIDE SEQUENCE [LARGE SCALE GENOMIC DNA]</scope>
    <source>
        <strain evidence="2 3">MIWBW</strain>
    </source>
</reference>
<dbReference type="Proteomes" id="UP001207654">
    <property type="component" value="Unassembled WGS sequence"/>
</dbReference>
<evidence type="ECO:0000313" key="2">
    <source>
        <dbReference type="EMBL" id="MCY1074831.1"/>
    </source>
</evidence>
<gene>
    <name evidence="2" type="ORF">OV287_10050</name>
</gene>